<dbReference type="Gene3D" id="3.40.50.1820">
    <property type="entry name" value="alpha/beta hydrolase"/>
    <property type="match status" value="1"/>
</dbReference>
<dbReference type="InterPro" id="IPR029058">
    <property type="entry name" value="AB_hydrolase_fold"/>
</dbReference>
<protein>
    <submittedName>
        <fullName evidence="2">Alpha/beta hydrolase</fullName>
    </submittedName>
</protein>
<dbReference type="SUPFAM" id="SSF53474">
    <property type="entry name" value="alpha/beta-Hydrolases"/>
    <property type="match status" value="1"/>
</dbReference>
<reference evidence="3" key="1">
    <citation type="submission" date="2023-07" db="EMBL/GenBank/DDBJ databases">
        <title>Conexibacter stalactiti sp. nov., isolated from stalactites in a lava cave and emended description of the genus Conexibacter.</title>
        <authorList>
            <person name="Lee S.D."/>
        </authorList>
    </citation>
    <scope>NUCLEOTIDE SEQUENCE [LARGE SCALE GENOMIC DNA]</scope>
    <source>
        <strain evidence="3">KCTC 39840</strain>
    </source>
</reference>
<sequence>MATYALIHGAGDSSFHWHLLVPELRGRGHEVVAVDLPCEDESAELGDYAEAAAAAIGSRGPVTVVAQSLGGFTAPLLCDRVPVELIVLIAGMVPLPGELGKDWPANTGYPGPNGTTEIEIFFDDVPAERAKAAIERSRRQADGIGEEPWPLAAWPQVPTRYLLCTRDRMFPAEWMREVVRERLGIEPDEIDSGHCPALSRPRELAGRLEAYRRELGLQ</sequence>
<name>A0ABU4HUP6_9ACTN</name>
<dbReference type="InterPro" id="IPR052897">
    <property type="entry name" value="Sec-Metab_Biosynth_Hydrolase"/>
</dbReference>
<dbReference type="PANTHER" id="PTHR37017:SF11">
    <property type="entry name" value="ESTERASE_LIPASE_THIOESTERASE DOMAIN-CONTAINING PROTEIN"/>
    <property type="match status" value="1"/>
</dbReference>
<accession>A0ABU4HUP6</accession>
<dbReference type="RefSeq" id="WP_318598791.1">
    <property type="nucleotide sequence ID" value="NZ_JAWSTH010000055.1"/>
</dbReference>
<proteinExistence type="predicted"/>
<dbReference type="InterPro" id="IPR000073">
    <property type="entry name" value="AB_hydrolase_1"/>
</dbReference>
<dbReference type="EMBL" id="JAWSTH010000055">
    <property type="protein sequence ID" value="MDW5596407.1"/>
    <property type="molecule type" value="Genomic_DNA"/>
</dbReference>
<keyword evidence="2" id="KW-0378">Hydrolase</keyword>
<reference evidence="2 3" key="2">
    <citation type="submission" date="2023-10" db="EMBL/GenBank/DDBJ databases">
        <authorList>
            <person name="Han X.F."/>
        </authorList>
    </citation>
    <scope>NUCLEOTIDE SEQUENCE [LARGE SCALE GENOMIC DNA]</scope>
    <source>
        <strain evidence="2 3">KCTC 39840</strain>
    </source>
</reference>
<gene>
    <name evidence="2" type="ORF">R7226_18820</name>
</gene>
<evidence type="ECO:0000313" key="2">
    <source>
        <dbReference type="EMBL" id="MDW5596407.1"/>
    </source>
</evidence>
<evidence type="ECO:0000259" key="1">
    <source>
        <dbReference type="Pfam" id="PF12697"/>
    </source>
</evidence>
<dbReference type="GO" id="GO:0016787">
    <property type="term" value="F:hydrolase activity"/>
    <property type="evidence" value="ECO:0007669"/>
    <property type="project" value="UniProtKB-KW"/>
</dbReference>
<keyword evidence="3" id="KW-1185">Reference proteome</keyword>
<dbReference type="Proteomes" id="UP001284601">
    <property type="component" value="Unassembled WGS sequence"/>
</dbReference>
<comment type="caution">
    <text evidence="2">The sequence shown here is derived from an EMBL/GenBank/DDBJ whole genome shotgun (WGS) entry which is preliminary data.</text>
</comment>
<feature type="domain" description="AB hydrolase-1" evidence="1">
    <location>
        <begin position="6"/>
        <end position="205"/>
    </location>
</feature>
<dbReference type="PANTHER" id="PTHR37017">
    <property type="entry name" value="AB HYDROLASE-1 DOMAIN-CONTAINING PROTEIN-RELATED"/>
    <property type="match status" value="1"/>
</dbReference>
<evidence type="ECO:0000313" key="3">
    <source>
        <dbReference type="Proteomes" id="UP001284601"/>
    </source>
</evidence>
<organism evidence="2 3">
    <name type="scientific">Conexibacter stalactiti</name>
    <dbReference type="NCBI Taxonomy" id="1940611"/>
    <lineage>
        <taxon>Bacteria</taxon>
        <taxon>Bacillati</taxon>
        <taxon>Actinomycetota</taxon>
        <taxon>Thermoleophilia</taxon>
        <taxon>Solirubrobacterales</taxon>
        <taxon>Conexibacteraceae</taxon>
        <taxon>Conexibacter</taxon>
    </lineage>
</organism>
<dbReference type="Pfam" id="PF12697">
    <property type="entry name" value="Abhydrolase_6"/>
    <property type="match status" value="1"/>
</dbReference>